<dbReference type="EMBL" id="BSRX01000010">
    <property type="protein sequence ID" value="GLW54171.1"/>
    <property type="molecule type" value="Genomic_DNA"/>
</dbReference>
<dbReference type="GO" id="GO:0010041">
    <property type="term" value="P:response to iron(III) ion"/>
    <property type="evidence" value="ECO:0007669"/>
    <property type="project" value="TreeGrafter"/>
</dbReference>
<evidence type="ECO:0000256" key="1">
    <source>
        <dbReference type="ARBA" id="ARBA00004651"/>
    </source>
</evidence>
<feature type="transmembrane region" description="Helical" evidence="9">
    <location>
        <begin position="298"/>
        <end position="316"/>
    </location>
</feature>
<dbReference type="InterPro" id="IPR038731">
    <property type="entry name" value="RgtA/B/C-like"/>
</dbReference>
<evidence type="ECO:0000256" key="4">
    <source>
        <dbReference type="ARBA" id="ARBA00022679"/>
    </source>
</evidence>
<keyword evidence="2" id="KW-1003">Cell membrane</keyword>
<comment type="subcellular location">
    <subcellularLocation>
        <location evidence="1">Cell membrane</location>
        <topology evidence="1">Multi-pass membrane protein</topology>
    </subcellularLocation>
</comment>
<feature type="transmembrane region" description="Helical" evidence="9">
    <location>
        <begin position="73"/>
        <end position="96"/>
    </location>
</feature>
<dbReference type="GO" id="GO:0016763">
    <property type="term" value="F:pentosyltransferase activity"/>
    <property type="evidence" value="ECO:0007669"/>
    <property type="project" value="TreeGrafter"/>
</dbReference>
<feature type="transmembrane region" description="Helical" evidence="9">
    <location>
        <begin position="328"/>
        <end position="344"/>
    </location>
</feature>
<name>A0A9W6PFI7_9ACTN</name>
<evidence type="ECO:0000256" key="2">
    <source>
        <dbReference type="ARBA" id="ARBA00022475"/>
    </source>
</evidence>
<keyword evidence="7 9" id="KW-0472">Membrane</keyword>
<dbReference type="AlphaFoldDB" id="A0A9W6PFI7"/>
<evidence type="ECO:0000256" key="6">
    <source>
        <dbReference type="ARBA" id="ARBA00022989"/>
    </source>
</evidence>
<feature type="transmembrane region" description="Helical" evidence="9">
    <location>
        <begin position="155"/>
        <end position="173"/>
    </location>
</feature>
<organism evidence="11 12">
    <name type="scientific">Kitasatospora phosalacinea</name>
    <dbReference type="NCBI Taxonomy" id="2065"/>
    <lineage>
        <taxon>Bacteria</taxon>
        <taxon>Bacillati</taxon>
        <taxon>Actinomycetota</taxon>
        <taxon>Actinomycetes</taxon>
        <taxon>Kitasatosporales</taxon>
        <taxon>Streptomycetaceae</taxon>
        <taxon>Kitasatospora</taxon>
    </lineage>
</organism>
<proteinExistence type="predicted"/>
<evidence type="ECO:0000256" key="3">
    <source>
        <dbReference type="ARBA" id="ARBA00022676"/>
    </source>
</evidence>
<reference evidence="11" key="1">
    <citation type="submission" date="2023-02" db="EMBL/GenBank/DDBJ databases">
        <title>Kitasatospora phosalacinea NBRC 14362.</title>
        <authorList>
            <person name="Ichikawa N."/>
            <person name="Sato H."/>
            <person name="Tonouchi N."/>
        </authorList>
    </citation>
    <scope>NUCLEOTIDE SEQUENCE</scope>
    <source>
        <strain evidence="11">NBRC 14362</strain>
    </source>
</reference>
<dbReference type="PANTHER" id="PTHR33908:SF3">
    <property type="entry name" value="UNDECAPRENYL PHOSPHATE-ALPHA-4-AMINO-4-DEOXY-L-ARABINOSE ARABINOSYL TRANSFERASE"/>
    <property type="match status" value="1"/>
</dbReference>
<dbReference type="Pfam" id="PF13231">
    <property type="entry name" value="PMT_2"/>
    <property type="match status" value="1"/>
</dbReference>
<feature type="domain" description="Glycosyltransferase RgtA/B/C/D-like" evidence="10">
    <location>
        <begin position="96"/>
        <end position="240"/>
    </location>
</feature>
<evidence type="ECO:0000313" key="11">
    <source>
        <dbReference type="EMBL" id="GLW54171.1"/>
    </source>
</evidence>
<feature type="transmembrane region" description="Helical" evidence="9">
    <location>
        <begin position="185"/>
        <end position="206"/>
    </location>
</feature>
<gene>
    <name evidence="11" type="ORF">Kpho01_21820</name>
</gene>
<keyword evidence="6 9" id="KW-1133">Transmembrane helix</keyword>
<sequence>MAEAAVAEQPAAERKGSAAPAGRFAAPPRWLVDTLWVWPMLITLALGTRGSWRPQLWRDELASWSAAERSTGELLSMLHHVDAVSGAYYLLLHFWIGWFGDSATSMRLPSALAMAGAAAFVVLIARKQFGSAWTGLVAGLLFAVVPSVSGFAQQVRGYAFVVLFVAAGTWALLRALERPTWLRWLSYAACVAMAGLFHMISLVFLLPHAVVVALRWWPTRDRRLLFGFPAAVVAGVLPLVPLVLLGRRQVGRQISWITTPDLTSFQPFWNGVFGDPLVGGIFLAMAVMPLAWSGNRRRAIEIGMVAALPIAAVYLVSQGKTSYFMDRYLLFTVPAWCVVAAAAITALRPRVWMALVFLLGTGYLGMETQEHLRISISHEYSDERGAARAIAAGYQPGDGILPVRGKQAWMMMDLALDYYLPDDVQPRDVFVAKSAVDRNDLFAKECPDPAACLGDTRRIWMVTYAFENKGNLYEGLPAAQAALLKSEFTPVEVTKVRQMTVTLLQRTP</sequence>
<evidence type="ECO:0000256" key="8">
    <source>
        <dbReference type="SAM" id="MobiDB-lite"/>
    </source>
</evidence>
<keyword evidence="3" id="KW-0328">Glycosyltransferase</keyword>
<evidence type="ECO:0000256" key="5">
    <source>
        <dbReference type="ARBA" id="ARBA00022692"/>
    </source>
</evidence>
<dbReference type="PANTHER" id="PTHR33908">
    <property type="entry name" value="MANNOSYLTRANSFERASE YKCB-RELATED"/>
    <property type="match status" value="1"/>
</dbReference>
<dbReference type="RefSeq" id="WP_051778476.1">
    <property type="nucleotide sequence ID" value="NZ_BSRX01000010.1"/>
</dbReference>
<protein>
    <recommendedName>
        <fullName evidence="10">Glycosyltransferase RgtA/B/C/D-like domain-containing protein</fullName>
    </recommendedName>
</protein>
<dbReference type="GO" id="GO:0005886">
    <property type="term" value="C:plasma membrane"/>
    <property type="evidence" value="ECO:0007669"/>
    <property type="project" value="UniProtKB-SubCell"/>
</dbReference>
<feature type="transmembrane region" description="Helical" evidence="9">
    <location>
        <begin position="108"/>
        <end position="125"/>
    </location>
</feature>
<feature type="region of interest" description="Disordered" evidence="8">
    <location>
        <begin position="1"/>
        <end position="23"/>
    </location>
</feature>
<keyword evidence="4" id="KW-0808">Transferase</keyword>
<evidence type="ECO:0000256" key="9">
    <source>
        <dbReference type="SAM" id="Phobius"/>
    </source>
</evidence>
<keyword evidence="5 9" id="KW-0812">Transmembrane</keyword>
<dbReference type="Proteomes" id="UP001165143">
    <property type="component" value="Unassembled WGS sequence"/>
</dbReference>
<evidence type="ECO:0000259" key="10">
    <source>
        <dbReference type="Pfam" id="PF13231"/>
    </source>
</evidence>
<accession>A0A9W6PFI7</accession>
<dbReference type="GO" id="GO:0009103">
    <property type="term" value="P:lipopolysaccharide biosynthetic process"/>
    <property type="evidence" value="ECO:0007669"/>
    <property type="project" value="UniProtKB-ARBA"/>
</dbReference>
<dbReference type="OrthoDB" id="5318634at2"/>
<feature type="transmembrane region" description="Helical" evidence="9">
    <location>
        <begin position="267"/>
        <end position="292"/>
    </location>
</feature>
<feature type="compositionally biased region" description="Low complexity" evidence="8">
    <location>
        <begin position="1"/>
        <end position="10"/>
    </location>
</feature>
<evidence type="ECO:0000256" key="7">
    <source>
        <dbReference type="ARBA" id="ARBA00023136"/>
    </source>
</evidence>
<evidence type="ECO:0000313" key="12">
    <source>
        <dbReference type="Proteomes" id="UP001165143"/>
    </source>
</evidence>
<feature type="transmembrane region" description="Helical" evidence="9">
    <location>
        <begin position="132"/>
        <end position="149"/>
    </location>
</feature>
<comment type="caution">
    <text evidence="11">The sequence shown here is derived from an EMBL/GenBank/DDBJ whole genome shotgun (WGS) entry which is preliminary data.</text>
</comment>
<dbReference type="InterPro" id="IPR050297">
    <property type="entry name" value="LipidA_mod_glycosyltrf_83"/>
</dbReference>
<feature type="transmembrane region" description="Helical" evidence="9">
    <location>
        <begin position="226"/>
        <end position="246"/>
    </location>
</feature>